<evidence type="ECO:0000256" key="8">
    <source>
        <dbReference type="PROSITE-ProRule" id="PRU00460"/>
    </source>
</evidence>
<keyword evidence="5 8" id="KW-1015">Disulfide bond</keyword>
<dbReference type="FunFam" id="2.10.25.10:FF:000090">
    <property type="entry name" value="laminin subunit alpha"/>
    <property type="match status" value="1"/>
</dbReference>
<dbReference type="FunFam" id="2.10.25.10:FF:000166">
    <property type="entry name" value="laminin subunit gamma-1"/>
    <property type="match status" value="1"/>
</dbReference>
<dbReference type="GO" id="GO:0005604">
    <property type="term" value="C:basement membrane"/>
    <property type="evidence" value="ECO:0007669"/>
    <property type="project" value="TreeGrafter"/>
</dbReference>
<accession>A0A811LQJ3</accession>
<dbReference type="EMBL" id="CAJFDH010000006">
    <property type="protein sequence ID" value="CAD5229337.1"/>
    <property type="molecule type" value="Genomic_DNA"/>
</dbReference>
<dbReference type="SMART" id="SM00180">
    <property type="entry name" value="EGF_Lam"/>
    <property type="match status" value="10"/>
</dbReference>
<evidence type="ECO:0000259" key="12">
    <source>
        <dbReference type="PROSITE" id="PS51115"/>
    </source>
</evidence>
<dbReference type="PROSITE" id="PS51115">
    <property type="entry name" value="LAMININ_IVA"/>
    <property type="match status" value="1"/>
</dbReference>
<dbReference type="Pfam" id="PF24973">
    <property type="entry name" value="EGF_LMN_ATRN"/>
    <property type="match status" value="2"/>
</dbReference>
<feature type="chain" id="PRO_5036221494" description="Laminin subunit gamma-1" evidence="10">
    <location>
        <begin position="26"/>
        <end position="1632"/>
    </location>
</feature>
<keyword evidence="6" id="KW-0325">Glycoprotein</keyword>
<dbReference type="GO" id="GO:0040017">
    <property type="term" value="P:positive regulation of locomotion"/>
    <property type="evidence" value="ECO:0007669"/>
    <property type="project" value="UniProtKB-ARBA"/>
</dbReference>
<dbReference type="GO" id="GO:0005576">
    <property type="term" value="C:extracellular region"/>
    <property type="evidence" value="ECO:0007669"/>
    <property type="project" value="UniProtKB-SubCell"/>
</dbReference>
<evidence type="ECO:0000313" key="14">
    <source>
        <dbReference type="EMBL" id="CAD5229337.1"/>
    </source>
</evidence>
<keyword evidence="15" id="KW-1185">Reference proteome</keyword>
<feature type="disulfide bond" evidence="8">
    <location>
        <begin position="949"/>
        <end position="966"/>
    </location>
</feature>
<keyword evidence="9" id="KW-0175">Coiled coil</keyword>
<evidence type="ECO:0000256" key="3">
    <source>
        <dbReference type="ARBA" id="ARBA00022729"/>
    </source>
</evidence>
<dbReference type="InterPro" id="IPR002049">
    <property type="entry name" value="LE_dom"/>
</dbReference>
<feature type="domain" description="Laminin EGF-like" evidence="11">
    <location>
        <begin position="891"/>
        <end position="946"/>
    </location>
</feature>
<dbReference type="EMBL" id="CAJFCW020000006">
    <property type="protein sequence ID" value="CAG9126405.1"/>
    <property type="molecule type" value="Genomic_DNA"/>
</dbReference>
<dbReference type="OrthoDB" id="430826at2759"/>
<dbReference type="FunFam" id="2.10.25.10:FF:000067">
    <property type="entry name" value="Laminin subunit gamma 1"/>
    <property type="match status" value="1"/>
</dbReference>
<dbReference type="FunFam" id="2.10.25.10:FF:000051">
    <property type="entry name" value="Laminin subunit alpha 4"/>
    <property type="match status" value="1"/>
</dbReference>
<dbReference type="PROSITE" id="PS50027">
    <property type="entry name" value="EGF_LAM_2"/>
    <property type="match status" value="7"/>
</dbReference>
<dbReference type="Pfam" id="PF00053">
    <property type="entry name" value="EGF_laminin"/>
    <property type="match status" value="8"/>
</dbReference>
<dbReference type="FunFam" id="2.10.25.10:FF:000242">
    <property type="entry name" value="Laminin subunit alpha 1"/>
    <property type="match status" value="1"/>
</dbReference>
<dbReference type="GO" id="GO:0007411">
    <property type="term" value="P:axon guidance"/>
    <property type="evidence" value="ECO:0007669"/>
    <property type="project" value="TreeGrafter"/>
</dbReference>
<dbReference type="PANTHER" id="PTHR10574:SF435">
    <property type="entry name" value="LAMININ SUBUNIT GAMMA-1"/>
    <property type="match status" value="1"/>
</dbReference>
<evidence type="ECO:0000256" key="7">
    <source>
        <dbReference type="ARBA" id="ARBA00023292"/>
    </source>
</evidence>
<evidence type="ECO:0000256" key="5">
    <source>
        <dbReference type="ARBA" id="ARBA00023157"/>
    </source>
</evidence>
<dbReference type="Pfam" id="PF00052">
    <property type="entry name" value="Laminin_B"/>
    <property type="match status" value="1"/>
</dbReference>
<dbReference type="FunFam" id="2.60.120.260:FF:000018">
    <property type="entry name" value="Laminin subunit gamma 1"/>
    <property type="match status" value="1"/>
</dbReference>
<dbReference type="FunFam" id="2.10.25.10:FF:000580">
    <property type="entry name" value="Wing blister, isoform B"/>
    <property type="match status" value="1"/>
</dbReference>
<feature type="disulfide bond" evidence="8">
    <location>
        <begin position="1016"/>
        <end position="1025"/>
    </location>
</feature>
<feature type="disulfide bond" evidence="8">
    <location>
        <begin position="919"/>
        <end position="928"/>
    </location>
</feature>
<feature type="coiled-coil region" evidence="9">
    <location>
        <begin position="1319"/>
        <end position="1353"/>
    </location>
</feature>
<dbReference type="InterPro" id="IPR000742">
    <property type="entry name" value="EGF"/>
</dbReference>
<dbReference type="GO" id="GO:0009888">
    <property type="term" value="P:tissue development"/>
    <property type="evidence" value="ECO:0007669"/>
    <property type="project" value="TreeGrafter"/>
</dbReference>
<evidence type="ECO:0000313" key="15">
    <source>
        <dbReference type="Proteomes" id="UP000614601"/>
    </source>
</evidence>
<dbReference type="InterPro" id="IPR050440">
    <property type="entry name" value="Laminin/Netrin_ECM"/>
</dbReference>
<organism evidence="14 15">
    <name type="scientific">Bursaphelenchus okinawaensis</name>
    <dbReference type="NCBI Taxonomy" id="465554"/>
    <lineage>
        <taxon>Eukaryota</taxon>
        <taxon>Metazoa</taxon>
        <taxon>Ecdysozoa</taxon>
        <taxon>Nematoda</taxon>
        <taxon>Chromadorea</taxon>
        <taxon>Rhabditida</taxon>
        <taxon>Tylenchina</taxon>
        <taxon>Tylenchomorpha</taxon>
        <taxon>Aphelenchoidea</taxon>
        <taxon>Aphelenchoididae</taxon>
        <taxon>Bursaphelenchus</taxon>
    </lineage>
</organism>
<feature type="disulfide bond" evidence="8">
    <location>
        <begin position="995"/>
        <end position="1007"/>
    </location>
</feature>
<dbReference type="Gene3D" id="2.10.25.10">
    <property type="entry name" value="Laminin"/>
    <property type="match status" value="9"/>
</dbReference>
<feature type="disulfide bond" evidence="8">
    <location>
        <begin position="997"/>
        <end position="1014"/>
    </location>
</feature>
<feature type="disulfide bond" evidence="8">
    <location>
        <begin position="422"/>
        <end position="431"/>
    </location>
</feature>
<keyword evidence="3 10" id="KW-0732">Signal</keyword>
<dbReference type="SMART" id="SM00181">
    <property type="entry name" value="EGF"/>
    <property type="match status" value="4"/>
</dbReference>
<feature type="domain" description="Laminin EGF-like" evidence="11">
    <location>
        <begin position="836"/>
        <end position="890"/>
    </location>
</feature>
<feature type="disulfide bond" evidence="8">
    <location>
        <begin position="968"/>
        <end position="977"/>
    </location>
</feature>
<dbReference type="GO" id="GO:0009887">
    <property type="term" value="P:animal organ morphogenesis"/>
    <property type="evidence" value="ECO:0007669"/>
    <property type="project" value="TreeGrafter"/>
</dbReference>
<feature type="disulfide bond" evidence="8">
    <location>
        <begin position="860"/>
        <end position="869"/>
    </location>
</feature>
<reference evidence="14" key="1">
    <citation type="submission" date="2020-09" db="EMBL/GenBank/DDBJ databases">
        <authorList>
            <person name="Kikuchi T."/>
        </authorList>
    </citation>
    <scope>NUCLEOTIDE SEQUENCE</scope>
    <source>
        <strain evidence="14">SH1</strain>
    </source>
</reference>
<evidence type="ECO:0000256" key="4">
    <source>
        <dbReference type="ARBA" id="ARBA00022737"/>
    </source>
</evidence>
<name>A0A811LQJ3_9BILA</name>
<protein>
    <recommendedName>
        <fullName evidence="16">Laminin subunit gamma-1</fullName>
    </recommendedName>
</protein>
<dbReference type="Proteomes" id="UP000614601">
    <property type="component" value="Unassembled WGS sequence"/>
</dbReference>
<dbReference type="PANTHER" id="PTHR10574">
    <property type="entry name" value="NETRIN/LAMININ-RELATED"/>
    <property type="match status" value="1"/>
</dbReference>
<evidence type="ECO:0000256" key="6">
    <source>
        <dbReference type="ARBA" id="ARBA00023180"/>
    </source>
</evidence>
<dbReference type="SMART" id="SM00136">
    <property type="entry name" value="LamNT"/>
    <property type="match status" value="1"/>
</dbReference>
<dbReference type="SMART" id="SM00281">
    <property type="entry name" value="LamB"/>
    <property type="match status" value="1"/>
</dbReference>
<feature type="disulfide bond" evidence="8">
    <location>
        <begin position="402"/>
        <end position="414"/>
    </location>
</feature>
<dbReference type="InterPro" id="IPR008211">
    <property type="entry name" value="Laminin_N"/>
</dbReference>
<comment type="caution">
    <text evidence="14">The sequence shown here is derived from an EMBL/GenBank/DDBJ whole genome shotgun (WGS) entry which is preliminary data.</text>
</comment>
<keyword evidence="4" id="KW-0677">Repeat</keyword>
<dbReference type="SUPFAM" id="SSF57196">
    <property type="entry name" value="EGF/Laminin"/>
    <property type="match status" value="9"/>
</dbReference>
<proteinExistence type="predicted"/>
<dbReference type="FunFam" id="2.10.25.10:FF:000105">
    <property type="entry name" value="laminin subunit gamma-1"/>
    <property type="match status" value="1"/>
</dbReference>
<dbReference type="PRINTS" id="PR00011">
    <property type="entry name" value="EGFLAMININ"/>
</dbReference>
<evidence type="ECO:0000256" key="9">
    <source>
        <dbReference type="SAM" id="Coils"/>
    </source>
</evidence>
<dbReference type="PROSITE" id="PS01248">
    <property type="entry name" value="EGF_LAM_1"/>
    <property type="match status" value="4"/>
</dbReference>
<gene>
    <name evidence="14" type="ORF">BOKJ2_LOCUS13396</name>
</gene>
<feature type="domain" description="Laminin N-terminal" evidence="13">
    <location>
        <begin position="47"/>
        <end position="286"/>
    </location>
</feature>
<feature type="disulfide bond" evidence="8">
    <location>
        <begin position="472"/>
        <end position="481"/>
    </location>
</feature>
<feature type="domain" description="Laminin EGF-like" evidence="11">
    <location>
        <begin position="737"/>
        <end position="785"/>
    </location>
</feature>
<dbReference type="PROSITE" id="PS51117">
    <property type="entry name" value="LAMININ_NTER"/>
    <property type="match status" value="1"/>
</dbReference>
<feature type="disulfide bond" evidence="8">
    <location>
        <begin position="755"/>
        <end position="764"/>
    </location>
</feature>
<dbReference type="Proteomes" id="UP000783686">
    <property type="component" value="Unassembled WGS sequence"/>
</dbReference>
<evidence type="ECO:0000259" key="11">
    <source>
        <dbReference type="PROSITE" id="PS50027"/>
    </source>
</evidence>
<keyword evidence="7 8" id="KW-0424">Laminin EGF-like domain</keyword>
<keyword evidence="2" id="KW-0964">Secreted</keyword>
<feature type="coiled-coil region" evidence="9">
    <location>
        <begin position="1053"/>
        <end position="1099"/>
    </location>
</feature>
<feature type="domain" description="Laminin EGF-like" evidence="11">
    <location>
        <begin position="995"/>
        <end position="1044"/>
    </location>
</feature>
<feature type="disulfide bond" evidence="8">
    <location>
        <begin position="1028"/>
        <end position="1042"/>
    </location>
</feature>
<evidence type="ECO:0000259" key="13">
    <source>
        <dbReference type="PROSITE" id="PS51117"/>
    </source>
</evidence>
<comment type="subcellular location">
    <subcellularLocation>
        <location evidence="1">Secreted</location>
    </subcellularLocation>
</comment>
<feature type="domain" description="Laminin IV type A" evidence="12">
    <location>
        <begin position="528"/>
        <end position="702"/>
    </location>
</feature>
<feature type="domain" description="Laminin EGF-like" evidence="11">
    <location>
        <begin position="402"/>
        <end position="448"/>
    </location>
</feature>
<comment type="caution">
    <text evidence="8">Lacks conserved residue(s) required for the propagation of feature annotation.</text>
</comment>
<feature type="coiled-coil region" evidence="9">
    <location>
        <begin position="1399"/>
        <end position="1612"/>
    </location>
</feature>
<dbReference type="CDD" id="cd00055">
    <property type="entry name" value="EGF_Lam"/>
    <property type="match status" value="10"/>
</dbReference>
<evidence type="ECO:0000256" key="10">
    <source>
        <dbReference type="SAM" id="SignalP"/>
    </source>
</evidence>
<dbReference type="FunFam" id="2.10.25.10:FF:000074">
    <property type="entry name" value="Laminin subunit alpha"/>
    <property type="match status" value="1"/>
</dbReference>
<feature type="signal peptide" evidence="10">
    <location>
        <begin position="1"/>
        <end position="25"/>
    </location>
</feature>
<evidence type="ECO:0000256" key="2">
    <source>
        <dbReference type="ARBA" id="ARBA00022525"/>
    </source>
</evidence>
<feature type="disulfide bond" evidence="8">
    <location>
        <begin position="947"/>
        <end position="959"/>
    </location>
</feature>
<feature type="domain" description="Laminin EGF-like" evidence="11">
    <location>
        <begin position="947"/>
        <end position="994"/>
    </location>
</feature>
<feature type="coiled-coil region" evidence="9">
    <location>
        <begin position="1207"/>
        <end position="1287"/>
    </location>
</feature>
<dbReference type="InterPro" id="IPR000034">
    <property type="entry name" value="Laminin_IV"/>
</dbReference>
<feature type="domain" description="Laminin EGF-like" evidence="11">
    <location>
        <begin position="449"/>
        <end position="501"/>
    </location>
</feature>
<evidence type="ECO:0000256" key="1">
    <source>
        <dbReference type="ARBA" id="ARBA00004613"/>
    </source>
</evidence>
<dbReference type="Pfam" id="PF00055">
    <property type="entry name" value="Laminin_N"/>
    <property type="match status" value="1"/>
</dbReference>
<dbReference type="Gene3D" id="2.60.120.260">
    <property type="entry name" value="Galactose-binding domain-like"/>
    <property type="match status" value="1"/>
</dbReference>
<sequence length="1632" mass="181362">MQLVPVPLRLVLCLLPLLIAQPAEKTPSIDPHHYQPSSNPCYDQNNEPQRCVPDFINAAFNRFVEATNTCGVRGQTTYCVQTGHMGLRKVCEHCDARRPEIAHPTTYLTDFNNPNNETWWQSDTMLEGMQYPTSINLTLKLDKAFDITYTRIKFVSPRPESFAIYKKTSADSEWEPWQYYSGSCLTTYKLPDRSPILPNNEAHAICTREFSDISPITGATIAFSTLDGRPSAENFEESEVLQEWVTATEIMVVLNRMNSYGDEIFRDPRVLRSYYYAISDFAVGGRCKCNGHASECVRSTGESTNQLVCNCKHNTAGVDCEKCAPFHVDRPWRAATSTDANECVECNCNGMANRCFFDEKLYNETGHGGHCIDCTQNTQGPHCEECVVNHYRRPGERGCTACNCNPLGSESEQCDEQGQCTCKPGVTGERCDQCKNGFYDFSASGCKDCHCELAGSDQNTPRCSASDGRCACKANVEGQQCDKCKPGYFNLDVENVFGCSPCFCYGHSSVCQQSDGYYAFNASSRFEEGVEKWKAGISDRHPVDIQWAQLDKAVAISQYDESPVYFYAPQKFLGDQRFAYNHDLGFTLRIQQVQPTPSVKDIVLVGANGMELFIPIIHQNNTLPGQNEKSYRFRLHANQVYQWSPSLREVDFIGVLANLSAIKIRGTFSKGDVGFLSDFYIGTAGLIVPEDVESREAKWVETCKCGEGFIGQFCESCETGYKRVQKFGGPMAKCIKCECNGHSDSCDPESGACFCNHNTDGDFCERCARGYYGDALVGSPEDCKQCDCPEGGPCMLLPDGTTTCTECPEGYQGKKCDECADEYYGSPDEGIPCKKCECNDNVDTNAVGICDTTSGECRKCIYQTTGFNCEKCAPGYWGDALAEPKGDCKPCNCYTPGTKRPTIDYNLLECQQSDGQCDCQPNVIGQYCEKCQEGYFNLTSGNGCESCDCDPLGSSNTTCDVVTGSCQCKPGVTGRRCDECAPYHYGFSSEGCKPCDCDQLGSESRECDVNTGQCLCKNNVEGLRCDQCSENRYNLRSGCPACDDCYTLIQKRKNELNGSISALRENLDEIQNNPVKVEDAEFDARVNEVKEEVEELSSKAKSKLDGNDAKLLGQVDVVKKNLDDASGAVSHIKNNLEKIDSKAAYVEVERQRLGLEQEAIERELDNAISYAEREGDVQLNKAREAVDRFGDKSQTLTDLAKESKKFVQDQNEKQSEIEKLAESASNKSKEALNEANDAIYGASATSQQIATLQKQLKSTSDKLNNTKALAEEQIREAESVYNEAAQTLSIVEGTKLPDVIPDEINENAGLHKEESQLSSTDANEKIEEQKQVLQDAQRILTEAAGNLRAAKIQQEETDRILAEVEKSRNHAKDAFDGATKIWNEAEQSYNSLNDFSENIDASKQEALEQLEKLTQIQDQIKEAQQIAADTEKEIGNANSDANESLQLAEKAREDARKLADETEKLKTDTTNTKVKAQGKQNLLDETLENIKKLEATTTEFENQAQSDNEKSTEILRNAIVAETAAKNLQANFNKSESQLNNALSLLNSLENVNDEQLEDLERLLDQAETEYREAELDKLVKDELNKKAEQDKVLLKREVDNLSKQLEKLRNVHASLPTRCLNTVSLEQEGQK</sequence>
<evidence type="ECO:0008006" key="16">
    <source>
        <dbReference type="Google" id="ProtNLM"/>
    </source>
</evidence>
<dbReference type="InterPro" id="IPR056863">
    <property type="entry name" value="LMN_ATRN_NET-like_EGF"/>
</dbReference>